<dbReference type="Proteomes" id="UP000264310">
    <property type="component" value="Unassembled WGS sequence"/>
</dbReference>
<proteinExistence type="predicted"/>
<dbReference type="InterPro" id="IPR003477">
    <property type="entry name" value="PemK-like"/>
</dbReference>
<dbReference type="SUPFAM" id="SSF50118">
    <property type="entry name" value="Cell growth inhibitor/plasmid maintenance toxic component"/>
    <property type="match status" value="1"/>
</dbReference>
<reference evidence="1 2" key="1">
    <citation type="submission" date="2018-08" db="EMBL/GenBank/DDBJ databases">
        <title>Fulvimarina sp. 85, whole genome shotgun sequence.</title>
        <authorList>
            <person name="Tuo L."/>
        </authorList>
    </citation>
    <scope>NUCLEOTIDE SEQUENCE [LARGE SCALE GENOMIC DNA]</scope>
    <source>
        <strain evidence="1 2">85</strain>
    </source>
</reference>
<comment type="caution">
    <text evidence="1">The sequence shown here is derived from an EMBL/GenBank/DDBJ whole genome shotgun (WGS) entry which is preliminary data.</text>
</comment>
<evidence type="ECO:0000313" key="2">
    <source>
        <dbReference type="Proteomes" id="UP000264310"/>
    </source>
</evidence>
<organism evidence="1 2">
    <name type="scientific">Fulvimarina endophytica</name>
    <dbReference type="NCBI Taxonomy" id="2293836"/>
    <lineage>
        <taxon>Bacteria</taxon>
        <taxon>Pseudomonadati</taxon>
        <taxon>Pseudomonadota</taxon>
        <taxon>Alphaproteobacteria</taxon>
        <taxon>Hyphomicrobiales</taxon>
        <taxon>Aurantimonadaceae</taxon>
        <taxon>Fulvimarina</taxon>
    </lineage>
</organism>
<keyword evidence="2" id="KW-1185">Reference proteome</keyword>
<dbReference type="Pfam" id="PF02452">
    <property type="entry name" value="PemK_toxin"/>
    <property type="match status" value="1"/>
</dbReference>
<accession>A0A371X5E3</accession>
<sequence>MARTYAVRATGWRHGVKRGDVFIASIKGTASKPRPSVVVQANEFILPERPIIVCPLTSILADASMIRVTIRPTPTNGLREISQAMVDRLSAALPERIGTRIGHLEAEDIARIKFALINVLSLQKALPIASGLGIQT</sequence>
<dbReference type="EMBL" id="QURL01000003">
    <property type="protein sequence ID" value="RFC64446.1"/>
    <property type="molecule type" value="Genomic_DNA"/>
</dbReference>
<evidence type="ECO:0000313" key="1">
    <source>
        <dbReference type="EMBL" id="RFC64446.1"/>
    </source>
</evidence>
<dbReference type="Gene3D" id="2.30.30.110">
    <property type="match status" value="1"/>
</dbReference>
<dbReference type="AlphaFoldDB" id="A0A371X5E3"/>
<gene>
    <name evidence="1" type="ORF">DYI37_09070</name>
</gene>
<dbReference type="GO" id="GO:0003677">
    <property type="term" value="F:DNA binding"/>
    <property type="evidence" value="ECO:0007669"/>
    <property type="project" value="InterPro"/>
</dbReference>
<protein>
    <submittedName>
        <fullName evidence="1">Type II toxin-antitoxin system PemK/MazF family toxin</fullName>
    </submittedName>
</protein>
<name>A0A371X5E3_9HYPH</name>
<dbReference type="InterPro" id="IPR011067">
    <property type="entry name" value="Plasmid_toxin/cell-grow_inhib"/>
</dbReference>